<keyword evidence="4" id="KW-0804">Transcription</keyword>
<keyword evidence="2" id="KW-0805">Transcription regulation</keyword>
<accession>A0ABY5ZQJ5</accession>
<keyword evidence="1 5" id="KW-0597">Phosphoprotein</keyword>
<dbReference type="SUPFAM" id="SSF46894">
    <property type="entry name" value="C-terminal effector domain of the bipartite response regulators"/>
    <property type="match status" value="1"/>
</dbReference>
<dbReference type="Gene3D" id="3.40.50.2300">
    <property type="match status" value="1"/>
</dbReference>
<evidence type="ECO:0000313" key="8">
    <source>
        <dbReference type="EMBL" id="UWZ81403.1"/>
    </source>
</evidence>
<protein>
    <submittedName>
        <fullName evidence="8">Response regulator transcription factor</fullName>
    </submittedName>
</protein>
<dbReference type="CDD" id="cd06170">
    <property type="entry name" value="LuxR_C_like"/>
    <property type="match status" value="1"/>
</dbReference>
<keyword evidence="3" id="KW-0238">DNA-binding</keyword>
<dbReference type="InterPro" id="IPR001789">
    <property type="entry name" value="Sig_transdc_resp-reg_receiver"/>
</dbReference>
<dbReference type="PROSITE" id="PS00622">
    <property type="entry name" value="HTH_LUXR_1"/>
    <property type="match status" value="1"/>
</dbReference>
<evidence type="ECO:0000256" key="3">
    <source>
        <dbReference type="ARBA" id="ARBA00023125"/>
    </source>
</evidence>
<dbReference type="Pfam" id="PF00196">
    <property type="entry name" value="GerE"/>
    <property type="match status" value="1"/>
</dbReference>
<sequence length="217" mass="23994">MKIKVLFADDHEVFHECIKALFQPDERIQVVATAGDGRTAVRLAKELKPDVVVMDLSMPLLNGIEATQQILAENSAAKVLALSSHKDRKTILSALKAGARGYVVKEAAIHELLQAIEAVASGRMYLSTHIIDQVIDTLLVGDEEAGREISPLERLSSREREILQLLAEGRSARDIANLLSLSPKTVESHRQNLMQKLRIDSYPDLVRFAIREGLIAL</sequence>
<dbReference type="PROSITE" id="PS50110">
    <property type="entry name" value="RESPONSE_REGULATORY"/>
    <property type="match status" value="1"/>
</dbReference>
<dbReference type="InterPro" id="IPR000792">
    <property type="entry name" value="Tscrpt_reg_LuxR_C"/>
</dbReference>
<evidence type="ECO:0000259" key="6">
    <source>
        <dbReference type="PROSITE" id="PS50043"/>
    </source>
</evidence>
<dbReference type="EMBL" id="CP092109">
    <property type="protein sequence ID" value="UWZ81403.1"/>
    <property type="molecule type" value="Genomic_DNA"/>
</dbReference>
<proteinExistence type="predicted"/>
<reference evidence="8" key="1">
    <citation type="journal article" date="2022" name="Environ. Microbiol.">
        <title>Geoalkalibacter halelectricus SAP #1 sp. nov. possessing extracellular electron transfer and mineral#reducing capabilities from a haloalkaline environment.</title>
        <authorList>
            <person name="Yadav S."/>
            <person name="Singh R."/>
            <person name="Sundharam S.S."/>
            <person name="Chaudhary S."/>
            <person name="Krishnamurthi S."/>
            <person name="Patil S.A."/>
        </authorList>
    </citation>
    <scope>NUCLEOTIDE SEQUENCE</scope>
    <source>
        <strain evidence="8">SAP-1</strain>
    </source>
</reference>
<dbReference type="RefSeq" id="WP_260749778.1">
    <property type="nucleotide sequence ID" value="NZ_CP092109.1"/>
</dbReference>
<organism evidence="8 9">
    <name type="scientific">Geoalkalibacter halelectricus</name>
    <dbReference type="NCBI Taxonomy" id="2847045"/>
    <lineage>
        <taxon>Bacteria</taxon>
        <taxon>Pseudomonadati</taxon>
        <taxon>Thermodesulfobacteriota</taxon>
        <taxon>Desulfuromonadia</taxon>
        <taxon>Desulfuromonadales</taxon>
        <taxon>Geoalkalibacteraceae</taxon>
        <taxon>Geoalkalibacter</taxon>
    </lineage>
</organism>
<dbReference type="Pfam" id="PF00072">
    <property type="entry name" value="Response_reg"/>
    <property type="match status" value="1"/>
</dbReference>
<evidence type="ECO:0000256" key="4">
    <source>
        <dbReference type="ARBA" id="ARBA00023163"/>
    </source>
</evidence>
<feature type="domain" description="HTH luxR-type" evidence="6">
    <location>
        <begin position="148"/>
        <end position="213"/>
    </location>
</feature>
<dbReference type="PANTHER" id="PTHR43214:SF41">
    <property type="entry name" value="NITRATE_NITRITE RESPONSE REGULATOR PROTEIN NARP"/>
    <property type="match status" value="1"/>
</dbReference>
<dbReference type="CDD" id="cd17535">
    <property type="entry name" value="REC_NarL-like"/>
    <property type="match status" value="1"/>
</dbReference>
<evidence type="ECO:0000256" key="2">
    <source>
        <dbReference type="ARBA" id="ARBA00023015"/>
    </source>
</evidence>
<dbReference type="SMART" id="SM00421">
    <property type="entry name" value="HTH_LUXR"/>
    <property type="match status" value="1"/>
</dbReference>
<dbReference type="InterPro" id="IPR039420">
    <property type="entry name" value="WalR-like"/>
</dbReference>
<feature type="modified residue" description="4-aspartylphosphate" evidence="5">
    <location>
        <position position="55"/>
    </location>
</feature>
<name>A0ABY5ZQJ5_9BACT</name>
<feature type="domain" description="Response regulatory" evidence="7">
    <location>
        <begin position="4"/>
        <end position="120"/>
    </location>
</feature>
<evidence type="ECO:0000256" key="5">
    <source>
        <dbReference type="PROSITE-ProRule" id="PRU00169"/>
    </source>
</evidence>
<dbReference type="SMART" id="SM00448">
    <property type="entry name" value="REC"/>
    <property type="match status" value="1"/>
</dbReference>
<evidence type="ECO:0000256" key="1">
    <source>
        <dbReference type="ARBA" id="ARBA00022553"/>
    </source>
</evidence>
<evidence type="ECO:0000313" key="9">
    <source>
        <dbReference type="Proteomes" id="UP001060414"/>
    </source>
</evidence>
<dbReference type="SUPFAM" id="SSF52172">
    <property type="entry name" value="CheY-like"/>
    <property type="match status" value="1"/>
</dbReference>
<dbReference type="Proteomes" id="UP001060414">
    <property type="component" value="Chromosome"/>
</dbReference>
<dbReference type="InterPro" id="IPR011006">
    <property type="entry name" value="CheY-like_superfamily"/>
</dbReference>
<evidence type="ECO:0000259" key="7">
    <source>
        <dbReference type="PROSITE" id="PS50110"/>
    </source>
</evidence>
<gene>
    <name evidence="8" type="ORF">L9S41_08410</name>
</gene>
<keyword evidence="9" id="KW-1185">Reference proteome</keyword>
<dbReference type="PRINTS" id="PR00038">
    <property type="entry name" value="HTHLUXR"/>
</dbReference>
<dbReference type="PANTHER" id="PTHR43214">
    <property type="entry name" value="TWO-COMPONENT RESPONSE REGULATOR"/>
    <property type="match status" value="1"/>
</dbReference>
<dbReference type="PROSITE" id="PS50043">
    <property type="entry name" value="HTH_LUXR_2"/>
    <property type="match status" value="1"/>
</dbReference>
<dbReference type="InterPro" id="IPR058245">
    <property type="entry name" value="NreC/VraR/RcsB-like_REC"/>
</dbReference>
<dbReference type="InterPro" id="IPR016032">
    <property type="entry name" value="Sig_transdc_resp-reg_C-effctor"/>
</dbReference>